<feature type="domain" description="NADH:ubiquinone oxidoreductase 30kDa subunit" evidence="2">
    <location>
        <begin position="37"/>
        <end position="157"/>
    </location>
</feature>
<proteinExistence type="inferred from homology"/>
<name>A0A075FRF7_9ARCH</name>
<dbReference type="EMBL" id="KF900407">
    <property type="protein sequence ID" value="AIE93908.1"/>
    <property type="molecule type" value="Genomic_DNA"/>
</dbReference>
<keyword evidence="3" id="KW-0560">Oxidoreductase</keyword>
<dbReference type="PANTHER" id="PTHR10884">
    <property type="entry name" value="NADH DEHYDROGENASE UBIQUINONE IRON-SULFUR PROTEIN 3"/>
    <property type="match status" value="1"/>
</dbReference>
<dbReference type="EC" id="1.6.5.3" evidence="3"/>
<dbReference type="GO" id="GO:0016491">
    <property type="term" value="F:oxidoreductase activity"/>
    <property type="evidence" value="ECO:0007669"/>
    <property type="project" value="UniProtKB-KW"/>
</dbReference>
<reference evidence="3" key="1">
    <citation type="journal article" date="2014" name="Genome Biol. Evol.">
        <title>Pangenome evidence for extensive interdomain horizontal transfer affecting lineage core and shell genes in uncultured planktonic thaumarchaeota and euryarchaeota.</title>
        <authorList>
            <person name="Deschamps P."/>
            <person name="Zivanovic Y."/>
            <person name="Moreira D."/>
            <person name="Rodriguez-Valera F."/>
            <person name="Lopez-Garcia P."/>
        </authorList>
    </citation>
    <scope>NUCLEOTIDE SEQUENCE</scope>
</reference>
<evidence type="ECO:0000313" key="3">
    <source>
        <dbReference type="EMBL" id="AIE93908.1"/>
    </source>
</evidence>
<dbReference type="Pfam" id="PF00329">
    <property type="entry name" value="Complex1_30kDa"/>
    <property type="match status" value="1"/>
</dbReference>
<dbReference type="PANTHER" id="PTHR10884:SF14">
    <property type="entry name" value="NADH DEHYDROGENASE [UBIQUINONE] IRON-SULFUR PROTEIN 3, MITOCHONDRIAL"/>
    <property type="match status" value="1"/>
</dbReference>
<evidence type="ECO:0000259" key="2">
    <source>
        <dbReference type="Pfam" id="PF00329"/>
    </source>
</evidence>
<evidence type="ECO:0000256" key="1">
    <source>
        <dbReference type="ARBA" id="ARBA00007569"/>
    </source>
</evidence>
<comment type="similarity">
    <text evidence="1">Belongs to the complex I 30 kDa subunit family.</text>
</comment>
<organism evidence="3">
    <name type="scientific">uncultured marine thaumarchaeote AD1000_41_C07</name>
    <dbReference type="NCBI Taxonomy" id="1455916"/>
    <lineage>
        <taxon>Archaea</taxon>
        <taxon>Nitrososphaerota</taxon>
        <taxon>environmental samples</taxon>
    </lineage>
</organism>
<dbReference type="InterPro" id="IPR037232">
    <property type="entry name" value="NADH_quin_OxRdtase_su_C/D-like"/>
</dbReference>
<gene>
    <name evidence="3" type="primary">nuoC</name>
</gene>
<protein>
    <submittedName>
        <fullName evidence="3">NADH dehydrogenase (Ubiquinone) 30 kDa subunit (NuoC)</fullName>
        <ecNumber evidence="3">1.6.5.3</ecNumber>
    </submittedName>
</protein>
<dbReference type="AlphaFoldDB" id="A0A075FRF7"/>
<accession>A0A075FRF7</accession>
<sequence>MPSNLDTENQLVKSLTDQFKNKIKTEYVKHNRIKISTNQDNLKSLATSVKELGFEQVISHGGTDYPDNNVFRIEYHIICVSKKKLRSIMFSIMTEISKDTPEIETLIDIFPSAEFHEQETYENFGITFIGHPRMEKLLLPEDWDDIPPLRKDYTLPGRG</sequence>
<dbReference type="Gene3D" id="3.30.460.80">
    <property type="entry name" value="NADH:ubiquinone oxidoreductase, 30kDa subunit"/>
    <property type="match status" value="1"/>
</dbReference>
<dbReference type="InterPro" id="IPR001268">
    <property type="entry name" value="NADH_UbQ_OxRdtase_30kDa_su"/>
</dbReference>
<dbReference type="SUPFAM" id="SSF143243">
    <property type="entry name" value="Nqo5-like"/>
    <property type="match status" value="1"/>
</dbReference>
<keyword evidence="3" id="KW-0830">Ubiquinone</keyword>
<dbReference type="GO" id="GO:0008137">
    <property type="term" value="F:NADH dehydrogenase (ubiquinone) activity"/>
    <property type="evidence" value="ECO:0007669"/>
    <property type="project" value="InterPro"/>
</dbReference>